<protein>
    <submittedName>
        <fullName evidence="1">Uncharacterized protein</fullName>
    </submittedName>
</protein>
<dbReference type="AlphaFoldDB" id="A0AAV7WMR3"/>
<reference evidence="1" key="1">
    <citation type="journal article" date="2022" name="bioRxiv">
        <title>Sequencing and chromosome-scale assembly of the giantPleurodeles waltlgenome.</title>
        <authorList>
            <person name="Brown T."/>
            <person name="Elewa A."/>
            <person name="Iarovenko S."/>
            <person name="Subramanian E."/>
            <person name="Araus A.J."/>
            <person name="Petzold A."/>
            <person name="Susuki M."/>
            <person name="Suzuki K.-i.T."/>
            <person name="Hayashi T."/>
            <person name="Toyoda A."/>
            <person name="Oliveira C."/>
            <person name="Osipova E."/>
            <person name="Leigh N.D."/>
            <person name="Simon A."/>
            <person name="Yun M.H."/>
        </authorList>
    </citation>
    <scope>NUCLEOTIDE SEQUENCE</scope>
    <source>
        <strain evidence="1">20211129_DDA</strain>
        <tissue evidence="1">Liver</tissue>
    </source>
</reference>
<comment type="caution">
    <text evidence="1">The sequence shown here is derived from an EMBL/GenBank/DDBJ whole genome shotgun (WGS) entry which is preliminary data.</text>
</comment>
<evidence type="ECO:0000313" key="2">
    <source>
        <dbReference type="Proteomes" id="UP001066276"/>
    </source>
</evidence>
<keyword evidence="2" id="KW-1185">Reference proteome</keyword>
<name>A0AAV7WMR3_PLEWA</name>
<dbReference type="EMBL" id="JANPWB010000001">
    <property type="protein sequence ID" value="KAJ1213279.1"/>
    <property type="molecule type" value="Genomic_DNA"/>
</dbReference>
<proteinExistence type="predicted"/>
<sequence>MPACACTRMGEKNACIHWTPPSGEKPPDCKDGKSPVIKCSRSHSTLTQVHGNRSSHDRCCHSCTVYSVATFEKNDTPHGLLSTTVINSV</sequence>
<organism evidence="1 2">
    <name type="scientific">Pleurodeles waltl</name>
    <name type="common">Iberian ribbed newt</name>
    <dbReference type="NCBI Taxonomy" id="8319"/>
    <lineage>
        <taxon>Eukaryota</taxon>
        <taxon>Metazoa</taxon>
        <taxon>Chordata</taxon>
        <taxon>Craniata</taxon>
        <taxon>Vertebrata</taxon>
        <taxon>Euteleostomi</taxon>
        <taxon>Amphibia</taxon>
        <taxon>Batrachia</taxon>
        <taxon>Caudata</taxon>
        <taxon>Salamandroidea</taxon>
        <taxon>Salamandridae</taxon>
        <taxon>Pleurodelinae</taxon>
        <taxon>Pleurodeles</taxon>
    </lineage>
</organism>
<gene>
    <name evidence="1" type="ORF">NDU88_000917</name>
</gene>
<evidence type="ECO:0000313" key="1">
    <source>
        <dbReference type="EMBL" id="KAJ1213279.1"/>
    </source>
</evidence>
<dbReference type="Proteomes" id="UP001066276">
    <property type="component" value="Chromosome 1_1"/>
</dbReference>
<accession>A0AAV7WMR3</accession>